<dbReference type="KEGG" id="tvi:Thivi_3977"/>
<comment type="catalytic activity">
    <reaction evidence="1 7">
        <text>2-C-methyl-D-erythritol 4-phosphate + CTP + H(+) = 4-CDP-2-C-methyl-D-erythritol + diphosphate</text>
        <dbReference type="Rhea" id="RHEA:13429"/>
        <dbReference type="ChEBI" id="CHEBI:15378"/>
        <dbReference type="ChEBI" id="CHEBI:33019"/>
        <dbReference type="ChEBI" id="CHEBI:37563"/>
        <dbReference type="ChEBI" id="CHEBI:57823"/>
        <dbReference type="ChEBI" id="CHEBI:58262"/>
        <dbReference type="EC" id="2.7.7.60"/>
    </reaction>
</comment>
<dbReference type="HOGENOM" id="CLU_061281_3_1_6"/>
<feature type="site" description="Transition state stabilizer" evidence="7">
    <location>
        <position position="26"/>
    </location>
</feature>
<dbReference type="UniPathway" id="UPA00056">
    <property type="reaction ID" value="UER00093"/>
</dbReference>
<dbReference type="InterPro" id="IPR018294">
    <property type="entry name" value="ISPD_synthase_CS"/>
</dbReference>
<dbReference type="InterPro" id="IPR029044">
    <property type="entry name" value="Nucleotide-diphossugar_trans"/>
</dbReference>
<evidence type="ECO:0000256" key="7">
    <source>
        <dbReference type="HAMAP-Rule" id="MF_00108"/>
    </source>
</evidence>
<dbReference type="CDD" id="cd02516">
    <property type="entry name" value="CDP-ME_synthetase"/>
    <property type="match status" value="1"/>
</dbReference>
<protein>
    <recommendedName>
        <fullName evidence="7">2-C-methyl-D-erythritol 4-phosphate cytidylyltransferase</fullName>
        <ecNumber evidence="7">2.7.7.60</ecNumber>
    </recommendedName>
    <alternativeName>
        <fullName evidence="7">4-diphosphocytidyl-2C-methyl-D-erythritol synthase</fullName>
    </alternativeName>
    <alternativeName>
        <fullName evidence="7">MEP cytidylyltransferase</fullName>
        <shortName evidence="7">MCT</shortName>
    </alternativeName>
</protein>
<proteinExistence type="inferred from homology"/>
<dbReference type="FunFam" id="3.90.550.10:FF:000003">
    <property type="entry name" value="2-C-methyl-D-erythritol 4-phosphate cytidylyltransferase"/>
    <property type="match status" value="1"/>
</dbReference>
<feature type="site" description="Positions MEP for the nucleophilic attack" evidence="7">
    <location>
        <position position="159"/>
    </location>
</feature>
<accession>I3YFP4</accession>
<comment type="pathway">
    <text evidence="2 7">Isoprenoid biosynthesis; isopentenyl diphosphate biosynthesis via DXP pathway; isopentenyl diphosphate from 1-deoxy-D-xylulose 5-phosphate: step 2/6.</text>
</comment>
<organism evidence="8 9">
    <name type="scientific">Thiocystis violascens (strain ATCC 17096 / DSM 198 / 6111)</name>
    <name type="common">Chromatium violascens</name>
    <dbReference type="NCBI Taxonomy" id="765911"/>
    <lineage>
        <taxon>Bacteria</taxon>
        <taxon>Pseudomonadati</taxon>
        <taxon>Pseudomonadota</taxon>
        <taxon>Gammaproteobacteria</taxon>
        <taxon>Chromatiales</taxon>
        <taxon>Chromatiaceae</taxon>
        <taxon>Thiocystis</taxon>
    </lineage>
</organism>
<sequence>MNETPSLWAILPAAGVGRRMGSAIPKQYLDLAGRAVIDHALDLFIEDERISGVVVALDPADGYWESTAHAGHPKVMRAAGGAERCHSVLNALAALDGRAAEGDWVLVHDAARPCLRAADLDRLIDALLGDVVGGLLGIPVRDTMKRDNGAGRITSTVDRASLWHAYTPQMFRLGLLRHALHDALEANDLVTDDASAIERLGHAPRLIEGHADNLKITRAEDLPLAHFYLRQQGRIEAFDA</sequence>
<evidence type="ECO:0000256" key="3">
    <source>
        <dbReference type="ARBA" id="ARBA00009789"/>
    </source>
</evidence>
<dbReference type="GO" id="GO:0050518">
    <property type="term" value="F:2-C-methyl-D-erythritol 4-phosphate cytidylyltransferase activity"/>
    <property type="evidence" value="ECO:0007669"/>
    <property type="project" value="UniProtKB-UniRule"/>
</dbReference>
<evidence type="ECO:0000313" key="9">
    <source>
        <dbReference type="Proteomes" id="UP000006062"/>
    </source>
</evidence>
<keyword evidence="5 7" id="KW-0548">Nucleotidyltransferase</keyword>
<keyword evidence="6 7" id="KW-0414">Isoprene biosynthesis</keyword>
<evidence type="ECO:0000256" key="2">
    <source>
        <dbReference type="ARBA" id="ARBA00004787"/>
    </source>
</evidence>
<feature type="site" description="Positions MEP for the nucleophilic attack" evidence="7">
    <location>
        <position position="215"/>
    </location>
</feature>
<evidence type="ECO:0000256" key="1">
    <source>
        <dbReference type="ARBA" id="ARBA00001282"/>
    </source>
</evidence>
<keyword evidence="4 7" id="KW-0808">Transferase</keyword>
<dbReference type="NCBIfam" id="TIGR00453">
    <property type="entry name" value="ispD"/>
    <property type="match status" value="1"/>
</dbReference>
<keyword evidence="9" id="KW-1185">Reference proteome</keyword>
<comment type="function">
    <text evidence="7">Catalyzes the formation of 4-diphosphocytidyl-2-C-methyl-D-erythritol from CTP and 2-C-methyl-D-erythritol 4-phosphate (MEP).</text>
</comment>
<dbReference type="eggNOG" id="COG1211">
    <property type="taxonomic scope" value="Bacteria"/>
</dbReference>
<dbReference type="RefSeq" id="WP_014780199.1">
    <property type="nucleotide sequence ID" value="NC_018012.1"/>
</dbReference>
<dbReference type="HAMAP" id="MF_00108">
    <property type="entry name" value="IspD"/>
    <property type="match status" value="1"/>
</dbReference>
<dbReference type="AlphaFoldDB" id="I3YFP4"/>
<dbReference type="GO" id="GO:0019288">
    <property type="term" value="P:isopentenyl diphosphate biosynthetic process, methylerythritol 4-phosphate pathway"/>
    <property type="evidence" value="ECO:0007669"/>
    <property type="project" value="UniProtKB-UniRule"/>
</dbReference>
<dbReference type="Gene3D" id="3.90.550.10">
    <property type="entry name" value="Spore Coat Polysaccharide Biosynthesis Protein SpsA, Chain A"/>
    <property type="match status" value="1"/>
</dbReference>
<dbReference type="InterPro" id="IPR050088">
    <property type="entry name" value="IspD/TarI_cytidylyltransf_bact"/>
</dbReference>
<gene>
    <name evidence="7" type="primary">ispD</name>
    <name evidence="8" type="ordered locus">Thivi_3977</name>
</gene>
<dbReference type="PANTHER" id="PTHR32125:SF4">
    <property type="entry name" value="2-C-METHYL-D-ERYTHRITOL 4-PHOSPHATE CYTIDYLYLTRANSFERASE, CHLOROPLASTIC"/>
    <property type="match status" value="1"/>
</dbReference>
<name>I3YFP4_THIV6</name>
<reference evidence="8 9" key="1">
    <citation type="submission" date="2012-06" db="EMBL/GenBank/DDBJ databases">
        <title>Complete sequence of Thiocystis violascens DSM 198.</title>
        <authorList>
            <consortium name="US DOE Joint Genome Institute"/>
            <person name="Lucas S."/>
            <person name="Han J."/>
            <person name="Lapidus A."/>
            <person name="Cheng J.-F."/>
            <person name="Goodwin L."/>
            <person name="Pitluck S."/>
            <person name="Peters L."/>
            <person name="Ovchinnikova G."/>
            <person name="Teshima H."/>
            <person name="Detter J.C."/>
            <person name="Han C."/>
            <person name="Tapia R."/>
            <person name="Land M."/>
            <person name="Hauser L."/>
            <person name="Kyrpides N."/>
            <person name="Ivanova N."/>
            <person name="Pagani I."/>
            <person name="Vogl K."/>
            <person name="Liu Z."/>
            <person name="Frigaard N.-U."/>
            <person name="Bryant D."/>
            <person name="Woyke T."/>
        </authorList>
    </citation>
    <scope>NUCLEOTIDE SEQUENCE [LARGE SCALE GENOMIC DNA]</scope>
    <source>
        <strain evidence="9">ATCC 17096 / DSM 198 / 6111</strain>
    </source>
</reference>
<dbReference type="InterPro" id="IPR001228">
    <property type="entry name" value="IspD"/>
</dbReference>
<dbReference type="PROSITE" id="PS01295">
    <property type="entry name" value="ISPD"/>
    <property type="match status" value="1"/>
</dbReference>
<dbReference type="OrthoDB" id="9806837at2"/>
<dbReference type="SUPFAM" id="SSF53448">
    <property type="entry name" value="Nucleotide-diphospho-sugar transferases"/>
    <property type="match status" value="1"/>
</dbReference>
<dbReference type="Pfam" id="PF01128">
    <property type="entry name" value="IspD"/>
    <property type="match status" value="1"/>
</dbReference>
<dbReference type="EC" id="2.7.7.60" evidence="7"/>
<evidence type="ECO:0000256" key="5">
    <source>
        <dbReference type="ARBA" id="ARBA00022695"/>
    </source>
</evidence>
<feature type="site" description="Transition state stabilizer" evidence="7">
    <location>
        <position position="19"/>
    </location>
</feature>
<dbReference type="STRING" id="765911.Thivi_3977"/>
<dbReference type="Proteomes" id="UP000006062">
    <property type="component" value="Chromosome"/>
</dbReference>
<evidence type="ECO:0000313" key="8">
    <source>
        <dbReference type="EMBL" id="AFL75812.1"/>
    </source>
</evidence>
<dbReference type="EMBL" id="CP003154">
    <property type="protein sequence ID" value="AFL75812.1"/>
    <property type="molecule type" value="Genomic_DNA"/>
</dbReference>
<dbReference type="PANTHER" id="PTHR32125">
    <property type="entry name" value="2-C-METHYL-D-ERYTHRITOL 4-PHOSPHATE CYTIDYLYLTRANSFERASE, CHLOROPLASTIC"/>
    <property type="match status" value="1"/>
</dbReference>
<evidence type="ECO:0000256" key="4">
    <source>
        <dbReference type="ARBA" id="ARBA00022679"/>
    </source>
</evidence>
<comment type="similarity">
    <text evidence="3 7">Belongs to the IspD/TarI cytidylyltransferase family. IspD subfamily.</text>
</comment>
<evidence type="ECO:0000256" key="6">
    <source>
        <dbReference type="ARBA" id="ARBA00023229"/>
    </source>
</evidence>
<dbReference type="InterPro" id="IPR034683">
    <property type="entry name" value="IspD/TarI"/>
</dbReference>